<dbReference type="AlphaFoldDB" id="A0A4R8DQ70"/>
<keyword evidence="2" id="KW-1185">Reference proteome</keyword>
<dbReference type="OrthoDB" id="708305at2"/>
<dbReference type="RefSeq" id="WP_133989822.1">
    <property type="nucleotide sequence ID" value="NZ_SODV01000001.1"/>
</dbReference>
<organism evidence="1 2">
    <name type="scientific">Dinghuibacter silviterrae</name>
    <dbReference type="NCBI Taxonomy" id="1539049"/>
    <lineage>
        <taxon>Bacteria</taxon>
        <taxon>Pseudomonadati</taxon>
        <taxon>Bacteroidota</taxon>
        <taxon>Chitinophagia</taxon>
        <taxon>Chitinophagales</taxon>
        <taxon>Chitinophagaceae</taxon>
        <taxon>Dinghuibacter</taxon>
    </lineage>
</organism>
<dbReference type="EMBL" id="SODV01000001">
    <property type="protein sequence ID" value="TDW99270.1"/>
    <property type="molecule type" value="Genomic_DNA"/>
</dbReference>
<gene>
    <name evidence="1" type="ORF">EDB95_0279</name>
</gene>
<evidence type="ECO:0000313" key="1">
    <source>
        <dbReference type="EMBL" id="TDW99270.1"/>
    </source>
</evidence>
<dbReference type="PROSITE" id="PS51257">
    <property type="entry name" value="PROKAR_LIPOPROTEIN"/>
    <property type="match status" value="1"/>
</dbReference>
<name>A0A4R8DQ70_9BACT</name>
<sequence>MQRSARFCHHSGMKPLHYACLLLLLASCRKHSHTPTNTINPGNLPVIYVTGSNGTNPVLWKDDSAEVLSTSAGYGEQVLVAGTDVYVAGVCNVSSESTPAGPFGQYLYWKNGTPHNFDGSMELLYASSIAVNGNGVYFASHALWENGNVLSLPGWGTASRIRAMQAVGGDLYVAGSDSVGDAVYWLDGVLHVVSQGYYPRFSSGGDPEVGAFYVSGSDVYMTGFDMNRVPVYWKNGIPDTLKTAEEYITQLNSIFVSGSDVYVAGSVLGSKGWNLPVYWKNGVETVLPFQGTMYGGSANAIVYYSGNGGTHLFVAGDDGNGAALWEDGIETMLSAKGVANGIYVAAN</sequence>
<dbReference type="Proteomes" id="UP000294498">
    <property type="component" value="Unassembled WGS sequence"/>
</dbReference>
<reference evidence="1 2" key="1">
    <citation type="submission" date="2019-03" db="EMBL/GenBank/DDBJ databases">
        <title>Genomic Encyclopedia of Type Strains, Phase IV (KMG-IV): sequencing the most valuable type-strain genomes for metagenomic binning, comparative biology and taxonomic classification.</title>
        <authorList>
            <person name="Goeker M."/>
        </authorList>
    </citation>
    <scope>NUCLEOTIDE SEQUENCE [LARGE SCALE GENOMIC DNA]</scope>
    <source>
        <strain evidence="1 2">DSM 100059</strain>
    </source>
</reference>
<protein>
    <submittedName>
        <fullName evidence="1">Uncharacterized protein</fullName>
    </submittedName>
</protein>
<accession>A0A4R8DQ70</accession>
<evidence type="ECO:0000313" key="2">
    <source>
        <dbReference type="Proteomes" id="UP000294498"/>
    </source>
</evidence>
<comment type="caution">
    <text evidence="1">The sequence shown here is derived from an EMBL/GenBank/DDBJ whole genome shotgun (WGS) entry which is preliminary data.</text>
</comment>
<proteinExistence type="predicted"/>